<evidence type="ECO:0000313" key="4">
    <source>
        <dbReference type="EMBL" id="QEL15078.1"/>
    </source>
</evidence>
<dbReference type="FunFam" id="3.40.50.720:FF:000084">
    <property type="entry name" value="Short-chain dehydrogenase reductase"/>
    <property type="match status" value="1"/>
</dbReference>
<dbReference type="GO" id="GO:0016616">
    <property type="term" value="F:oxidoreductase activity, acting on the CH-OH group of donors, NAD or NADP as acceptor"/>
    <property type="evidence" value="ECO:0007669"/>
    <property type="project" value="TreeGrafter"/>
</dbReference>
<dbReference type="EMBL" id="CP042425">
    <property type="protein sequence ID" value="QEL15078.1"/>
    <property type="molecule type" value="Genomic_DNA"/>
</dbReference>
<name>A0A5C1ADE7_9BACT</name>
<keyword evidence="2" id="KW-0560">Oxidoreductase</keyword>
<comment type="similarity">
    <text evidence="1">Belongs to the short-chain dehydrogenases/reductases (SDR) family.</text>
</comment>
<dbReference type="InterPro" id="IPR020904">
    <property type="entry name" value="Sc_DH/Rdtase_CS"/>
</dbReference>
<evidence type="ECO:0000259" key="3">
    <source>
        <dbReference type="SMART" id="SM00822"/>
    </source>
</evidence>
<accession>A0A5C1ADE7</accession>
<dbReference type="InterPro" id="IPR002347">
    <property type="entry name" value="SDR_fam"/>
</dbReference>
<dbReference type="PANTHER" id="PTHR42760:SF5">
    <property type="entry name" value="2-DEHYDRO-3-DEOXY-D-GLUCONATE 5-DEHYDROGENASE"/>
    <property type="match status" value="1"/>
</dbReference>
<dbReference type="KEGG" id="lrs:PX52LOC_01986"/>
<dbReference type="Gene3D" id="3.40.50.720">
    <property type="entry name" value="NAD(P)-binding Rossmann-like Domain"/>
    <property type="match status" value="1"/>
</dbReference>
<proteinExistence type="inferred from homology"/>
<dbReference type="AlphaFoldDB" id="A0A5C1ADE7"/>
<dbReference type="RefSeq" id="WP_149109926.1">
    <property type="nucleotide sequence ID" value="NZ_CP042425.1"/>
</dbReference>
<dbReference type="SMART" id="SM00822">
    <property type="entry name" value="PKS_KR"/>
    <property type="match status" value="1"/>
</dbReference>
<sequence length="260" mass="26660">MSSGKTVLDLFRLTGRRALVTGGTKGLGRVISQALAEAGADVAVVSRTPADCEEAAAAIRAATGRQTLGVAGDVTAAADVDRLAARVEGEFGPIDILVNSAGLNIRGPVESLGEADWDAVLGVNLKAPFLLACRFGPGMADRGWGRIIHLGSILSAIGIAGRTPYASSKAGLLGLTRTLAMEWAGRGVTVNALCPGPFATDMNRPLLNDAAQYAAFVANIPVGRWGELHEVTGAAVFLASEASSFVTGSALYVDGGWTAR</sequence>
<protein>
    <submittedName>
        <fullName evidence="4">3-oxoacyl-ACP reductase FabG</fullName>
    </submittedName>
</protein>
<dbReference type="PRINTS" id="PR00080">
    <property type="entry name" value="SDRFAMILY"/>
</dbReference>
<dbReference type="Proteomes" id="UP000324974">
    <property type="component" value="Chromosome"/>
</dbReference>
<dbReference type="InterPro" id="IPR057326">
    <property type="entry name" value="KR_dom"/>
</dbReference>
<dbReference type="PRINTS" id="PR00081">
    <property type="entry name" value="GDHRDH"/>
</dbReference>
<dbReference type="PANTHER" id="PTHR42760">
    <property type="entry name" value="SHORT-CHAIN DEHYDROGENASES/REDUCTASES FAMILY MEMBER"/>
    <property type="match status" value="1"/>
</dbReference>
<evidence type="ECO:0000313" key="5">
    <source>
        <dbReference type="Proteomes" id="UP000324974"/>
    </source>
</evidence>
<dbReference type="InterPro" id="IPR036291">
    <property type="entry name" value="NAD(P)-bd_dom_sf"/>
</dbReference>
<dbReference type="Pfam" id="PF13561">
    <property type="entry name" value="adh_short_C2"/>
    <property type="match status" value="1"/>
</dbReference>
<dbReference type="PROSITE" id="PS00061">
    <property type="entry name" value="ADH_SHORT"/>
    <property type="match status" value="1"/>
</dbReference>
<evidence type="ECO:0000256" key="2">
    <source>
        <dbReference type="ARBA" id="ARBA00023002"/>
    </source>
</evidence>
<dbReference type="SUPFAM" id="SSF51735">
    <property type="entry name" value="NAD(P)-binding Rossmann-fold domains"/>
    <property type="match status" value="1"/>
</dbReference>
<evidence type="ECO:0000256" key="1">
    <source>
        <dbReference type="ARBA" id="ARBA00006484"/>
    </source>
</evidence>
<keyword evidence="5" id="KW-1185">Reference proteome</keyword>
<gene>
    <name evidence="4" type="ORF">PX52LOC_01986</name>
</gene>
<reference evidence="5" key="1">
    <citation type="submission" date="2019-08" db="EMBL/GenBank/DDBJ databases">
        <title>Limnoglobus roseus gen. nov., sp. nov., a novel freshwater planctomycete with a giant genome from the family Gemmataceae.</title>
        <authorList>
            <person name="Kulichevskaya I.S."/>
            <person name="Naumoff D.G."/>
            <person name="Miroshnikov K."/>
            <person name="Ivanova A."/>
            <person name="Philippov D.A."/>
            <person name="Hakobyan A."/>
            <person name="Rijpstra I.C."/>
            <person name="Sinninghe Damste J.S."/>
            <person name="Liesack W."/>
            <person name="Dedysh S.N."/>
        </authorList>
    </citation>
    <scope>NUCLEOTIDE SEQUENCE [LARGE SCALE GENOMIC DNA]</scope>
    <source>
        <strain evidence="5">PX52</strain>
    </source>
</reference>
<feature type="domain" description="Ketoreductase" evidence="3">
    <location>
        <begin position="16"/>
        <end position="187"/>
    </location>
</feature>
<dbReference type="OrthoDB" id="9803333at2"/>
<organism evidence="4 5">
    <name type="scientific">Limnoglobus roseus</name>
    <dbReference type="NCBI Taxonomy" id="2598579"/>
    <lineage>
        <taxon>Bacteria</taxon>
        <taxon>Pseudomonadati</taxon>
        <taxon>Planctomycetota</taxon>
        <taxon>Planctomycetia</taxon>
        <taxon>Gemmatales</taxon>
        <taxon>Gemmataceae</taxon>
        <taxon>Limnoglobus</taxon>
    </lineage>
</organism>